<dbReference type="AlphaFoldDB" id="A0A2T1GLI2"/>
<evidence type="ECO:0000256" key="1">
    <source>
        <dbReference type="ARBA" id="ARBA00022737"/>
    </source>
</evidence>
<dbReference type="Proteomes" id="UP000238937">
    <property type="component" value="Unassembled WGS sequence"/>
</dbReference>
<sequence length="211" mass="23560">MVVATFPAVSKSKSFANQYDKNTPRSKKIAQSVIYGTGLPSQKMAAEGERLFSVSPDFKAAVKNHNAKNYKQAIAYYNLAIAKWPQSALLYFLRSQCFYSLNQDNLAFADVNTAIKIAPNYPHPYLYRGYLYGRNGSYSLARNDFRTTANLAIKDKNTRVYNYAQQAFAATPSSSPVTAYPTIYPIIVYPTMEFPIIAPTVPYNPSSTITP</sequence>
<keyword evidence="2" id="KW-0802">TPR repeat</keyword>
<evidence type="ECO:0000256" key="2">
    <source>
        <dbReference type="ARBA" id="ARBA00022803"/>
    </source>
</evidence>
<dbReference type="PANTHER" id="PTHR44858">
    <property type="entry name" value="TETRATRICOPEPTIDE REPEAT PROTEIN 6"/>
    <property type="match status" value="1"/>
</dbReference>
<dbReference type="EMBL" id="PVWO01000027">
    <property type="protein sequence ID" value="PSB58662.1"/>
    <property type="molecule type" value="Genomic_DNA"/>
</dbReference>
<dbReference type="InterPro" id="IPR019734">
    <property type="entry name" value="TPR_rpt"/>
</dbReference>
<accession>A0A2T1GLI2</accession>
<organism evidence="3 4">
    <name type="scientific">Chamaesiphon polymorphus CCALA 037</name>
    <dbReference type="NCBI Taxonomy" id="2107692"/>
    <lineage>
        <taxon>Bacteria</taxon>
        <taxon>Bacillati</taxon>
        <taxon>Cyanobacteriota</taxon>
        <taxon>Cyanophyceae</taxon>
        <taxon>Gomontiellales</taxon>
        <taxon>Chamaesiphonaceae</taxon>
        <taxon>Chamaesiphon</taxon>
    </lineage>
</organism>
<name>A0A2T1GLI2_9CYAN</name>
<keyword evidence="4" id="KW-1185">Reference proteome</keyword>
<keyword evidence="1" id="KW-0677">Repeat</keyword>
<dbReference type="InterPro" id="IPR011990">
    <property type="entry name" value="TPR-like_helical_dom_sf"/>
</dbReference>
<proteinExistence type="predicted"/>
<evidence type="ECO:0000313" key="3">
    <source>
        <dbReference type="EMBL" id="PSB58662.1"/>
    </source>
</evidence>
<gene>
    <name evidence="3" type="ORF">C7B77_03825</name>
</gene>
<reference evidence="3 4" key="1">
    <citation type="submission" date="2018-03" db="EMBL/GenBank/DDBJ databases">
        <title>The ancient ancestry and fast evolution of plastids.</title>
        <authorList>
            <person name="Moore K.R."/>
            <person name="Magnabosco C."/>
            <person name="Momper L."/>
            <person name="Gold D.A."/>
            <person name="Bosak T."/>
            <person name="Fournier G.P."/>
        </authorList>
    </citation>
    <scope>NUCLEOTIDE SEQUENCE [LARGE SCALE GENOMIC DNA]</scope>
    <source>
        <strain evidence="3 4">CCALA 037</strain>
    </source>
</reference>
<dbReference type="InterPro" id="IPR050498">
    <property type="entry name" value="Ycf3"/>
</dbReference>
<evidence type="ECO:0000313" key="4">
    <source>
        <dbReference type="Proteomes" id="UP000238937"/>
    </source>
</evidence>
<dbReference type="Gene3D" id="1.25.40.10">
    <property type="entry name" value="Tetratricopeptide repeat domain"/>
    <property type="match status" value="1"/>
</dbReference>
<protein>
    <submittedName>
        <fullName evidence="3">Uncharacterized protein</fullName>
    </submittedName>
</protein>
<dbReference type="PANTHER" id="PTHR44858:SF1">
    <property type="entry name" value="UDP-N-ACETYLGLUCOSAMINE--PEPTIDE N-ACETYLGLUCOSAMINYLTRANSFERASE SPINDLY-RELATED"/>
    <property type="match status" value="1"/>
</dbReference>
<dbReference type="SMART" id="SM00028">
    <property type="entry name" value="TPR"/>
    <property type="match status" value="3"/>
</dbReference>
<dbReference type="SUPFAM" id="SSF48452">
    <property type="entry name" value="TPR-like"/>
    <property type="match status" value="1"/>
</dbReference>
<comment type="caution">
    <text evidence="3">The sequence shown here is derived from an EMBL/GenBank/DDBJ whole genome shotgun (WGS) entry which is preliminary data.</text>
</comment>